<keyword evidence="7" id="KW-0539">Nucleus</keyword>
<evidence type="ECO:0000313" key="12">
    <source>
        <dbReference type="EMBL" id="CAF0982931.1"/>
    </source>
</evidence>
<dbReference type="SUPFAM" id="SSF53098">
    <property type="entry name" value="Ribonuclease H-like"/>
    <property type="match status" value="1"/>
</dbReference>
<evidence type="ECO:0000256" key="8">
    <source>
        <dbReference type="ARBA" id="ARBA00043957"/>
    </source>
</evidence>
<dbReference type="InterPro" id="IPR010997">
    <property type="entry name" value="HRDC-like_sf"/>
</dbReference>
<gene>
    <name evidence="12" type="ORF">CJN711_LOCUS1450</name>
</gene>
<reference evidence="12" key="1">
    <citation type="submission" date="2021-02" db="EMBL/GenBank/DDBJ databases">
        <authorList>
            <person name="Nowell W R."/>
        </authorList>
    </citation>
    <scope>NUCLEOTIDE SEQUENCE</scope>
</reference>
<keyword evidence="5" id="KW-0271">Exosome</keyword>
<dbReference type="Pfam" id="PF00570">
    <property type="entry name" value="HRDC"/>
    <property type="match status" value="1"/>
</dbReference>
<dbReference type="GO" id="GO:0071037">
    <property type="term" value="P:nuclear polyadenylation-dependent snRNA catabolic process"/>
    <property type="evidence" value="ECO:0007669"/>
    <property type="project" value="TreeGrafter"/>
</dbReference>
<evidence type="ECO:0000256" key="5">
    <source>
        <dbReference type="ARBA" id="ARBA00022835"/>
    </source>
</evidence>
<evidence type="ECO:0000256" key="7">
    <source>
        <dbReference type="ARBA" id="ARBA00023242"/>
    </source>
</evidence>
<dbReference type="PANTHER" id="PTHR12124:SF47">
    <property type="entry name" value="EXOSOME COMPONENT 10"/>
    <property type="match status" value="1"/>
</dbReference>
<dbReference type="Gene3D" id="3.30.420.10">
    <property type="entry name" value="Ribonuclease H-like superfamily/Ribonuclease H"/>
    <property type="match status" value="1"/>
</dbReference>
<dbReference type="PANTHER" id="PTHR12124">
    <property type="entry name" value="POLYMYOSITIS/SCLERODERMA AUTOANTIGEN-RELATED"/>
    <property type="match status" value="1"/>
</dbReference>
<comment type="subcellular location">
    <subcellularLocation>
        <location evidence="1">Nucleus</location>
    </subcellularLocation>
</comment>
<evidence type="ECO:0000256" key="9">
    <source>
        <dbReference type="ARBA" id="ARBA00070365"/>
    </source>
</evidence>
<dbReference type="Gene3D" id="1.10.150.80">
    <property type="entry name" value="HRDC domain"/>
    <property type="match status" value="1"/>
</dbReference>
<evidence type="ECO:0000256" key="4">
    <source>
        <dbReference type="ARBA" id="ARBA00022801"/>
    </source>
</evidence>
<feature type="region of interest" description="Disordered" evidence="10">
    <location>
        <begin position="802"/>
        <end position="850"/>
    </location>
</feature>
<dbReference type="Pfam" id="PF01612">
    <property type="entry name" value="DNA_pol_A_exo1"/>
    <property type="match status" value="1"/>
</dbReference>
<feature type="compositionally biased region" description="Polar residues" evidence="10">
    <location>
        <begin position="693"/>
        <end position="704"/>
    </location>
</feature>
<comment type="similarity">
    <text evidence="8">Belongs to the exosome component 10/RRP6 family.</text>
</comment>
<dbReference type="AlphaFoldDB" id="A0A814FJV9"/>
<dbReference type="GO" id="GO:0071051">
    <property type="term" value="P:poly(A)-dependent snoRNA 3'-end processing"/>
    <property type="evidence" value="ECO:0007669"/>
    <property type="project" value="TreeGrafter"/>
</dbReference>
<dbReference type="InterPro" id="IPR036397">
    <property type="entry name" value="RNaseH_sf"/>
</dbReference>
<dbReference type="GO" id="GO:0071040">
    <property type="term" value="P:nuclear polyadenylation-dependent antisense transcript catabolic process"/>
    <property type="evidence" value="ECO:0007669"/>
    <property type="project" value="TreeGrafter"/>
</dbReference>
<feature type="domain" description="HRDC" evidence="11">
    <location>
        <begin position="481"/>
        <end position="561"/>
    </location>
</feature>
<comment type="caution">
    <text evidence="12">The sequence shown here is derived from an EMBL/GenBank/DDBJ whole genome shotgun (WGS) entry which is preliminary data.</text>
</comment>
<accession>A0A814FJV9</accession>
<evidence type="ECO:0000313" key="13">
    <source>
        <dbReference type="Proteomes" id="UP000663855"/>
    </source>
</evidence>
<dbReference type="SUPFAM" id="SSF47819">
    <property type="entry name" value="HRDC-like"/>
    <property type="match status" value="1"/>
</dbReference>
<keyword evidence="6" id="KW-0269">Exonuclease</keyword>
<dbReference type="Proteomes" id="UP000663855">
    <property type="component" value="Unassembled WGS sequence"/>
</dbReference>
<dbReference type="EMBL" id="CAJNOV010000099">
    <property type="protein sequence ID" value="CAF0982931.1"/>
    <property type="molecule type" value="Genomic_DNA"/>
</dbReference>
<evidence type="ECO:0000256" key="6">
    <source>
        <dbReference type="ARBA" id="ARBA00022839"/>
    </source>
</evidence>
<evidence type="ECO:0000256" key="10">
    <source>
        <dbReference type="SAM" id="MobiDB-lite"/>
    </source>
</evidence>
<protein>
    <recommendedName>
        <fullName evidence="9">Exosome complex component 10 homolog</fullName>
    </recommendedName>
</protein>
<keyword evidence="2" id="KW-0698">rRNA processing</keyword>
<keyword evidence="4" id="KW-0378">Hydrolase</keyword>
<dbReference type="GO" id="GO:0071036">
    <property type="term" value="P:nuclear polyadenylation-dependent snoRNA catabolic process"/>
    <property type="evidence" value="ECO:0007669"/>
    <property type="project" value="TreeGrafter"/>
</dbReference>
<sequence>MSSKDTPTPNLFLDEFPDVASFKDTACSMVVKLIRSSNDLSRSSDHDFLMSFAPLRRRMDTIAEKVLQNMHSLLQQQNLSRDLGIISWKEADRDDKIEKLIDINDILFERISSSLDEAAGLKKNSSEVKALIPSIRNVAATWNREVGFILQENIPSFKQQNKRNSSTFSINHQQTKNIPKPQLKFTDKVDNNPQIPFIPKLRTKPNAIAPLAMMLLQFDARPFDMLLLDRHPEVLQHPYFEEIEAFQPNDNLLKEVTPQLPKSLDETKYLYVDTPDKLKTMNDHIENQSELAIDLEHHSYRSYQGFTCLMQISSRTEDFLIDTIALRDELHILNNIFTNPNIVKVFHGADSDIEWLQKDFGLYIVNMFDTHQASRELNLPAFSLAYLLKSYCDIDANKQFQLADWRIRPFPEEYLRYAREDTHYLLYIYDLLRNNLLQKNRQFLNIVYEKSKMICQKLYKKPYFDEDAYQNIYIKSRKTFNVRQLAALKSLYYWRDRIARHEDESTGYVLPNHMLLQIAEILPRESQGIRACCNPVPVLVQHNLHDIHQIILQARDIPLIEEPKEHQIAPLTLPVLYDPENVLNCPHDTSHQREAQLLTNVNSTKIHSNDLSSILDETFIEESNKRDTLNDASLPIQIKTQLLPVSKIRWNKSTNIFDMYMPESYRTGPLIKTKSIWQVYYPDRDPSSTIIRKSAQHDANNQNGDGIRKEKSTDDIEVIMLNKQSTTKRKRKTTNDENNSNKMKNKKYRRGCVADEVPSTIKLDSDEDEEEPGEIIDDEYQQKHATFQPYNYKVMNEDQILSKKKFKRPADDEDIYEPNRPTRSTKAKVPKRPGGQQTNKSMSYPFPKKT</sequence>
<dbReference type="Pfam" id="PF08066">
    <property type="entry name" value="PMC2NT"/>
    <property type="match status" value="1"/>
</dbReference>
<dbReference type="InterPro" id="IPR049559">
    <property type="entry name" value="Rrp6p-like_exo"/>
</dbReference>
<dbReference type="InterPro" id="IPR002562">
    <property type="entry name" value="3'-5'_exonuclease_dom"/>
</dbReference>
<name>A0A814FJV9_9BILA</name>
<dbReference type="GO" id="GO:0071039">
    <property type="term" value="P:nuclear polyadenylation-dependent CUT catabolic process"/>
    <property type="evidence" value="ECO:0007669"/>
    <property type="project" value="TreeGrafter"/>
</dbReference>
<dbReference type="GO" id="GO:0000166">
    <property type="term" value="F:nucleotide binding"/>
    <property type="evidence" value="ECO:0007669"/>
    <property type="project" value="InterPro"/>
</dbReference>
<dbReference type="InterPro" id="IPR012337">
    <property type="entry name" value="RNaseH-like_sf"/>
</dbReference>
<dbReference type="CDD" id="cd06147">
    <property type="entry name" value="Rrp6p_like_exo"/>
    <property type="match status" value="1"/>
</dbReference>
<dbReference type="GO" id="GO:0071044">
    <property type="term" value="P:histone mRNA catabolic process"/>
    <property type="evidence" value="ECO:0007669"/>
    <property type="project" value="TreeGrafter"/>
</dbReference>
<dbReference type="FunFam" id="1.10.150.80:FF:000001">
    <property type="entry name" value="Putative exosome component 10"/>
    <property type="match status" value="1"/>
</dbReference>
<dbReference type="InterPro" id="IPR045092">
    <property type="entry name" value="Rrp6-like"/>
</dbReference>
<dbReference type="FunFam" id="3.30.420.10:FF:000059">
    <property type="entry name" value="Exosome complex exonuclease Rrp6"/>
    <property type="match status" value="1"/>
</dbReference>
<dbReference type="GO" id="GO:0000175">
    <property type="term" value="F:3'-5'-RNA exonuclease activity"/>
    <property type="evidence" value="ECO:0007669"/>
    <property type="project" value="InterPro"/>
</dbReference>
<dbReference type="PROSITE" id="PS50967">
    <property type="entry name" value="HRDC"/>
    <property type="match status" value="1"/>
</dbReference>
<keyword evidence="3" id="KW-0540">Nuclease</keyword>
<proteinExistence type="inferred from homology"/>
<evidence type="ECO:0000256" key="3">
    <source>
        <dbReference type="ARBA" id="ARBA00022722"/>
    </source>
</evidence>
<evidence type="ECO:0000256" key="2">
    <source>
        <dbReference type="ARBA" id="ARBA00022552"/>
    </source>
</evidence>
<dbReference type="GO" id="GO:0003727">
    <property type="term" value="F:single-stranded RNA binding"/>
    <property type="evidence" value="ECO:0007669"/>
    <property type="project" value="TreeGrafter"/>
</dbReference>
<feature type="region of interest" description="Disordered" evidence="10">
    <location>
        <begin position="693"/>
        <end position="752"/>
    </location>
</feature>
<dbReference type="SMART" id="SM00474">
    <property type="entry name" value="35EXOc"/>
    <property type="match status" value="1"/>
</dbReference>
<organism evidence="12 13">
    <name type="scientific">Rotaria magnacalcarata</name>
    <dbReference type="NCBI Taxonomy" id="392030"/>
    <lineage>
        <taxon>Eukaryota</taxon>
        <taxon>Metazoa</taxon>
        <taxon>Spiralia</taxon>
        <taxon>Gnathifera</taxon>
        <taxon>Rotifera</taxon>
        <taxon>Eurotatoria</taxon>
        <taxon>Bdelloidea</taxon>
        <taxon>Philodinida</taxon>
        <taxon>Philodinidae</taxon>
        <taxon>Rotaria</taxon>
    </lineage>
</organism>
<dbReference type="InterPro" id="IPR012588">
    <property type="entry name" value="Exosome-assoc_fac_Rrp6_N"/>
</dbReference>
<dbReference type="GO" id="GO:0000467">
    <property type="term" value="P:exonucleolytic trimming to generate mature 3'-end of 5.8S rRNA from tricistronic rRNA transcript (SSU-rRNA, 5.8S rRNA, LSU-rRNA)"/>
    <property type="evidence" value="ECO:0007669"/>
    <property type="project" value="InterPro"/>
</dbReference>
<evidence type="ECO:0000259" key="11">
    <source>
        <dbReference type="PROSITE" id="PS50967"/>
    </source>
</evidence>
<dbReference type="SMART" id="SM00341">
    <property type="entry name" value="HRDC"/>
    <property type="match status" value="1"/>
</dbReference>
<dbReference type="InterPro" id="IPR002121">
    <property type="entry name" value="HRDC_dom"/>
</dbReference>
<dbReference type="InterPro" id="IPR044876">
    <property type="entry name" value="HRDC_dom_sf"/>
</dbReference>
<dbReference type="GO" id="GO:0071038">
    <property type="term" value="P:TRAMP-dependent tRNA surveillance pathway"/>
    <property type="evidence" value="ECO:0007669"/>
    <property type="project" value="TreeGrafter"/>
</dbReference>
<dbReference type="GO" id="GO:0005730">
    <property type="term" value="C:nucleolus"/>
    <property type="evidence" value="ECO:0007669"/>
    <property type="project" value="TreeGrafter"/>
</dbReference>
<dbReference type="GO" id="GO:0000176">
    <property type="term" value="C:nuclear exosome (RNase complex)"/>
    <property type="evidence" value="ECO:0007669"/>
    <property type="project" value="InterPro"/>
</dbReference>
<evidence type="ECO:0000256" key="1">
    <source>
        <dbReference type="ARBA" id="ARBA00004123"/>
    </source>
</evidence>
<dbReference type="GO" id="GO:0071035">
    <property type="term" value="P:nuclear polyadenylation-dependent rRNA catabolic process"/>
    <property type="evidence" value="ECO:0007669"/>
    <property type="project" value="TreeGrafter"/>
</dbReference>